<gene>
    <name evidence="2" type="primary">LOC142170490</name>
</gene>
<evidence type="ECO:0000313" key="1">
    <source>
        <dbReference type="Proteomes" id="UP000790787"/>
    </source>
</evidence>
<keyword evidence="1" id="KW-1185">Reference proteome</keyword>
<proteinExistence type="predicted"/>
<name>A0AC58SU84_TOBAC</name>
<accession>A0AC58SU84</accession>
<dbReference type="Proteomes" id="UP000790787">
    <property type="component" value="Chromosome 16"/>
</dbReference>
<reference evidence="1" key="1">
    <citation type="journal article" date="2014" name="Nat. Commun.">
        <title>The tobacco genome sequence and its comparison with those of tomato and potato.</title>
        <authorList>
            <person name="Sierro N."/>
            <person name="Battey J.N."/>
            <person name="Ouadi S."/>
            <person name="Bakaher N."/>
            <person name="Bovet L."/>
            <person name="Willig A."/>
            <person name="Goepfert S."/>
            <person name="Peitsch M.C."/>
            <person name="Ivanov N.V."/>
        </authorList>
    </citation>
    <scope>NUCLEOTIDE SEQUENCE [LARGE SCALE GENOMIC DNA]</scope>
</reference>
<protein>
    <submittedName>
        <fullName evidence="2">Uncharacterized protein LOC142170490</fullName>
    </submittedName>
</protein>
<organism evidence="1 2">
    <name type="scientific">Nicotiana tabacum</name>
    <name type="common">Common tobacco</name>
    <dbReference type="NCBI Taxonomy" id="4097"/>
    <lineage>
        <taxon>Eukaryota</taxon>
        <taxon>Viridiplantae</taxon>
        <taxon>Streptophyta</taxon>
        <taxon>Embryophyta</taxon>
        <taxon>Tracheophyta</taxon>
        <taxon>Spermatophyta</taxon>
        <taxon>Magnoliopsida</taxon>
        <taxon>eudicotyledons</taxon>
        <taxon>Gunneridae</taxon>
        <taxon>Pentapetalae</taxon>
        <taxon>asterids</taxon>
        <taxon>lamiids</taxon>
        <taxon>Solanales</taxon>
        <taxon>Solanaceae</taxon>
        <taxon>Nicotianoideae</taxon>
        <taxon>Nicotianeae</taxon>
        <taxon>Nicotiana</taxon>
    </lineage>
</organism>
<evidence type="ECO:0000313" key="2">
    <source>
        <dbReference type="RefSeq" id="XP_075088513.1"/>
    </source>
</evidence>
<sequence length="215" mass="23996">MPSEVLQGKTPLYRKPPSIDHLKVFGCLCYATNLVKNDMFGARARATVFLGHSSSQKGYKLLDLTNKQFFVSTDVVFKEHLFPFSQSEPAPTPFTPVTTPLHLPLSLGDAQDTDAMGIVVDTSNNDNVTHETPEDVDCISQEVQAADNTVDIENESRRSGRTLKPPLRHRVTEFPEASKNDRWVEVMKQEIKALEENNTWEIVDLPNGKNAIGSK</sequence>
<reference evidence="2" key="2">
    <citation type="submission" date="2025-08" db="UniProtKB">
        <authorList>
            <consortium name="RefSeq"/>
        </authorList>
    </citation>
    <scope>IDENTIFICATION</scope>
    <source>
        <tissue evidence="2">Leaf</tissue>
    </source>
</reference>
<dbReference type="RefSeq" id="XP_075088513.1">
    <property type="nucleotide sequence ID" value="XM_075232412.1"/>
</dbReference>